<evidence type="ECO:0000256" key="11">
    <source>
        <dbReference type="RuleBase" id="RU361164"/>
    </source>
</evidence>
<evidence type="ECO:0000256" key="12">
    <source>
        <dbReference type="SAM" id="MobiDB-lite"/>
    </source>
</evidence>
<evidence type="ECO:0000256" key="7">
    <source>
        <dbReference type="ARBA" id="ARBA00023180"/>
    </source>
</evidence>
<keyword evidence="5 11" id="KW-0136">Cellulose degradation</keyword>
<dbReference type="PRINTS" id="PR00734">
    <property type="entry name" value="GLHYDRLASE7"/>
</dbReference>
<keyword evidence="7" id="KW-0325">Glycoprotein</keyword>
<name>A0A8H6ZQW5_PLEOS</name>
<protein>
    <recommendedName>
        <fullName evidence="11">Glucanase</fullName>
        <ecNumber evidence="11">3.2.1.-</ecNumber>
    </recommendedName>
</protein>
<evidence type="ECO:0000313" key="15">
    <source>
        <dbReference type="Proteomes" id="UP000623687"/>
    </source>
</evidence>
<evidence type="ECO:0000256" key="3">
    <source>
        <dbReference type="ARBA" id="ARBA00022729"/>
    </source>
</evidence>
<feature type="compositionally biased region" description="Low complexity" evidence="12">
    <location>
        <begin position="322"/>
        <end position="345"/>
    </location>
</feature>
<evidence type="ECO:0000256" key="9">
    <source>
        <dbReference type="ARBA" id="ARBA00023295"/>
    </source>
</evidence>
<keyword evidence="4 11" id="KW-0378">Hydrolase</keyword>
<dbReference type="SUPFAM" id="SSF57180">
    <property type="entry name" value="Cellulose-binding domain"/>
    <property type="match status" value="1"/>
</dbReference>
<dbReference type="SMART" id="SM00236">
    <property type="entry name" value="fCBD"/>
    <property type="match status" value="1"/>
</dbReference>
<dbReference type="GO" id="GO:0016162">
    <property type="term" value="F:cellulose 1,4-beta-cellobiosidase activity"/>
    <property type="evidence" value="ECO:0007669"/>
    <property type="project" value="UniProtKB-EC"/>
</dbReference>
<organism evidence="14 15">
    <name type="scientific">Pleurotus ostreatus</name>
    <name type="common">Oyster mushroom</name>
    <name type="synonym">White-rot fungus</name>
    <dbReference type="NCBI Taxonomy" id="5322"/>
    <lineage>
        <taxon>Eukaryota</taxon>
        <taxon>Fungi</taxon>
        <taxon>Dikarya</taxon>
        <taxon>Basidiomycota</taxon>
        <taxon>Agaricomycotina</taxon>
        <taxon>Agaricomycetes</taxon>
        <taxon>Agaricomycetidae</taxon>
        <taxon>Agaricales</taxon>
        <taxon>Pleurotineae</taxon>
        <taxon>Pleurotaceae</taxon>
        <taxon>Pleurotus</taxon>
    </lineage>
</organism>
<feature type="domain" description="CBM1" evidence="13">
    <location>
        <begin position="352"/>
        <end position="382"/>
    </location>
</feature>
<dbReference type="InterPro" id="IPR001722">
    <property type="entry name" value="Glyco_hydro_7"/>
</dbReference>
<evidence type="ECO:0000256" key="4">
    <source>
        <dbReference type="ARBA" id="ARBA00022801"/>
    </source>
</evidence>
<keyword evidence="8" id="KW-0119">Carbohydrate metabolism</keyword>
<dbReference type="EMBL" id="JACETU010000005">
    <property type="protein sequence ID" value="KAF7428010.1"/>
    <property type="molecule type" value="Genomic_DNA"/>
</dbReference>
<dbReference type="OrthoDB" id="412382at2759"/>
<dbReference type="AlphaFoldDB" id="A0A8H6ZQW5"/>
<dbReference type="SUPFAM" id="SSF49899">
    <property type="entry name" value="Concanavalin A-like lectins/glucanases"/>
    <property type="match status" value="1"/>
</dbReference>
<dbReference type="Pfam" id="PF00840">
    <property type="entry name" value="Glyco_hydro_7"/>
    <property type="match status" value="1"/>
</dbReference>
<dbReference type="GO" id="GO:0030248">
    <property type="term" value="F:cellulose binding"/>
    <property type="evidence" value="ECO:0007669"/>
    <property type="project" value="InterPro"/>
</dbReference>
<dbReference type="InterPro" id="IPR035971">
    <property type="entry name" value="CBD_sf"/>
</dbReference>
<dbReference type="PROSITE" id="PS51164">
    <property type="entry name" value="CBM1_2"/>
    <property type="match status" value="1"/>
</dbReference>
<dbReference type="VEuPathDB" id="FungiDB:PC9H_007229"/>
<accession>A0A8H6ZQW5</accession>
<dbReference type="Gene3D" id="2.70.100.10">
    <property type="entry name" value="Glycoside hydrolase, family 7, domain"/>
    <property type="match status" value="2"/>
</dbReference>
<proteinExistence type="inferred from homology"/>
<dbReference type="GeneID" id="59377047"/>
<keyword evidence="10 11" id="KW-0624">Polysaccharide degradation</keyword>
<reference evidence="14" key="1">
    <citation type="submission" date="2019-07" db="EMBL/GenBank/DDBJ databases">
        <authorList>
            <person name="Palmer J.M."/>
        </authorList>
    </citation>
    <scope>NUCLEOTIDE SEQUENCE</scope>
    <source>
        <strain evidence="14">PC9</strain>
    </source>
</reference>
<comment type="similarity">
    <text evidence="2 11">Belongs to the glycosyl hydrolase 7 (cellulase C) family.</text>
</comment>
<comment type="catalytic activity">
    <reaction evidence="1">
        <text>Endohydrolysis of (1-&gt;4)-beta-D-glucosidic linkages in cellulose, lichenin and cereal beta-D-glucans.</text>
        <dbReference type="EC" id="3.2.1.4"/>
    </reaction>
</comment>
<keyword evidence="15" id="KW-1185">Reference proteome</keyword>
<evidence type="ECO:0000259" key="13">
    <source>
        <dbReference type="PROSITE" id="PS51164"/>
    </source>
</evidence>
<evidence type="ECO:0000256" key="5">
    <source>
        <dbReference type="ARBA" id="ARBA00023001"/>
    </source>
</evidence>
<evidence type="ECO:0000256" key="8">
    <source>
        <dbReference type="ARBA" id="ARBA00023277"/>
    </source>
</evidence>
<keyword evidence="6" id="KW-1015">Disulfide bond</keyword>
<evidence type="ECO:0000256" key="1">
    <source>
        <dbReference type="ARBA" id="ARBA00000966"/>
    </source>
</evidence>
<evidence type="ECO:0000313" key="14">
    <source>
        <dbReference type="EMBL" id="KAF7428010.1"/>
    </source>
</evidence>
<evidence type="ECO:0000256" key="10">
    <source>
        <dbReference type="ARBA" id="ARBA00023326"/>
    </source>
</evidence>
<comment type="caution">
    <text evidence="14">The sequence shown here is derived from an EMBL/GenBank/DDBJ whole genome shotgun (WGS) entry which is preliminary data.</text>
</comment>
<dbReference type="InterPro" id="IPR000254">
    <property type="entry name" value="CBD"/>
</dbReference>
<evidence type="ECO:0000256" key="2">
    <source>
        <dbReference type="ARBA" id="ARBA00006044"/>
    </source>
</evidence>
<dbReference type="GO" id="GO:0005576">
    <property type="term" value="C:extracellular region"/>
    <property type="evidence" value="ECO:0007669"/>
    <property type="project" value="InterPro"/>
</dbReference>
<feature type="region of interest" description="Disordered" evidence="12">
    <location>
        <begin position="322"/>
        <end position="350"/>
    </location>
</feature>
<dbReference type="RefSeq" id="XP_036630382.1">
    <property type="nucleotide sequence ID" value="XM_036776762.1"/>
</dbReference>
<keyword evidence="9 11" id="KW-0326">Glycosidase</keyword>
<dbReference type="InterPro" id="IPR037019">
    <property type="entry name" value="Glyco_hydro_7_sf"/>
</dbReference>
<dbReference type="PANTHER" id="PTHR33753:SF1">
    <property type="entry name" value="ENDO-BETA-1,4-GLUCANASE CELB"/>
    <property type="match status" value="1"/>
</dbReference>
<dbReference type="Proteomes" id="UP000623687">
    <property type="component" value="Unassembled WGS sequence"/>
</dbReference>
<gene>
    <name evidence="14" type="ORF">PC9H_007229</name>
</gene>
<evidence type="ECO:0000256" key="6">
    <source>
        <dbReference type="ARBA" id="ARBA00023157"/>
    </source>
</evidence>
<sequence length="382" mass="40681">MLNCIHSELLHWQCLGPCSVPRPDDGADYSGTYGITTSGNALTLRFVTNVPYSKNIGSRVYLLDDADHYRMFDLKNQEFTFDVDMSGLPCGLNGALYFSEMPADGGKAAHASNKVKHGFHCLILDGADLLRLKYGTGYCDAQCPHDIKWINGEANILDWAPSSTDSNAGNGRYGACCAEMDIWEANSEATAYTPHVCRDQGLYCSSGNDCGDGNNRYGGVCDKDGCDLNSYRMGDKNFLGRGKTVDTTKKVTVVTHDHAAHMLWLDSDYPLDKSPSEPGVSRGACAPSTGNPDDVVANNANASVTFSNIKYGAIGSTYGGSTPPVSSLGSSSVPPVTPTSTSVPTGPIPPAGTVPKWGQCGGINHSGRSTCTYSNAWYSQCL</sequence>
<dbReference type="InterPro" id="IPR013320">
    <property type="entry name" value="ConA-like_dom_sf"/>
</dbReference>
<dbReference type="EC" id="3.2.1.-" evidence="11"/>
<keyword evidence="3" id="KW-0732">Signal</keyword>
<dbReference type="GO" id="GO:0030245">
    <property type="term" value="P:cellulose catabolic process"/>
    <property type="evidence" value="ECO:0007669"/>
    <property type="project" value="UniProtKB-KW"/>
</dbReference>
<dbReference type="PANTHER" id="PTHR33753">
    <property type="entry name" value="1,4-BETA-D-GLUCAN CELLOBIOHYDROLASE B"/>
    <property type="match status" value="1"/>
</dbReference>